<dbReference type="PANTHER" id="PTHR47784">
    <property type="entry name" value="STEROL UPTAKE CONTROL PROTEIN 2"/>
    <property type="match status" value="1"/>
</dbReference>
<evidence type="ECO:0000313" key="1">
    <source>
        <dbReference type="EMBL" id="EDO00440.1"/>
    </source>
</evidence>
<dbReference type="OMA" id="ECLAICM"/>
<name>A7F9M9_SCLS1</name>
<sequence>MSPSETFHWSQSISLFSRKLSPAPIESSSERDALWATSILLGLIAFCNIESRTPQEAWPLVPPSSLDLNWLVMGYGKSQILKLVQDKKASAFRTLIAPETSALSTHIRLETLPQAFITVFDLHSSSKSNDNPYRLAVSLLSDVIDVDVDITVILKFCAFVGETHPQYKRLLFQKEPRALLLLAYWFGKLCQFPHWWIWRRASLECQAICIYLETFHKHDLDVQTLLVYPKIMSGL</sequence>
<evidence type="ECO:0000313" key="2">
    <source>
        <dbReference type="Proteomes" id="UP000001312"/>
    </source>
</evidence>
<reference evidence="2" key="1">
    <citation type="journal article" date="2011" name="PLoS Genet.">
        <title>Genomic analysis of the necrotrophic fungal pathogens Sclerotinia sclerotiorum and Botrytis cinerea.</title>
        <authorList>
            <person name="Amselem J."/>
            <person name="Cuomo C.A."/>
            <person name="van Kan J.A."/>
            <person name="Viaud M."/>
            <person name="Benito E.P."/>
            <person name="Couloux A."/>
            <person name="Coutinho P.M."/>
            <person name="de Vries R.P."/>
            <person name="Dyer P.S."/>
            <person name="Fillinger S."/>
            <person name="Fournier E."/>
            <person name="Gout L."/>
            <person name="Hahn M."/>
            <person name="Kohn L."/>
            <person name="Lapalu N."/>
            <person name="Plummer K.M."/>
            <person name="Pradier J.M."/>
            <person name="Quevillon E."/>
            <person name="Sharon A."/>
            <person name="Simon A."/>
            <person name="ten Have A."/>
            <person name="Tudzynski B."/>
            <person name="Tudzynski P."/>
            <person name="Wincker P."/>
            <person name="Andrew M."/>
            <person name="Anthouard V."/>
            <person name="Beever R.E."/>
            <person name="Beffa R."/>
            <person name="Benoit I."/>
            <person name="Bouzid O."/>
            <person name="Brault B."/>
            <person name="Chen Z."/>
            <person name="Choquer M."/>
            <person name="Collemare J."/>
            <person name="Cotton P."/>
            <person name="Danchin E.G."/>
            <person name="Da Silva C."/>
            <person name="Gautier A."/>
            <person name="Giraud C."/>
            <person name="Giraud T."/>
            <person name="Gonzalez C."/>
            <person name="Grossetete S."/>
            <person name="Guldener U."/>
            <person name="Henrissat B."/>
            <person name="Howlett B.J."/>
            <person name="Kodira C."/>
            <person name="Kretschmer M."/>
            <person name="Lappartient A."/>
            <person name="Leroch M."/>
            <person name="Levis C."/>
            <person name="Mauceli E."/>
            <person name="Neuveglise C."/>
            <person name="Oeser B."/>
            <person name="Pearson M."/>
            <person name="Poulain J."/>
            <person name="Poussereau N."/>
            <person name="Quesneville H."/>
            <person name="Rascle C."/>
            <person name="Schumacher J."/>
            <person name="Segurens B."/>
            <person name="Sexton A."/>
            <person name="Silva E."/>
            <person name="Sirven C."/>
            <person name="Soanes D.M."/>
            <person name="Talbot N.J."/>
            <person name="Templeton M."/>
            <person name="Yandava C."/>
            <person name="Yarden O."/>
            <person name="Zeng Q."/>
            <person name="Rollins J.A."/>
            <person name="Lebrun M.H."/>
            <person name="Dickman M."/>
        </authorList>
    </citation>
    <scope>NUCLEOTIDE SEQUENCE [LARGE SCALE GENOMIC DNA]</scope>
    <source>
        <strain evidence="2">ATCC 18683 / 1980 / Ss-1</strain>
    </source>
</reference>
<dbReference type="PANTHER" id="PTHR47784:SF9">
    <property type="entry name" value="ZN(II)2CYS6 TRANSCRIPTION FACTOR (EUROFUNG)"/>
    <property type="match status" value="1"/>
</dbReference>
<dbReference type="GO" id="GO:0001228">
    <property type="term" value="F:DNA-binding transcription activator activity, RNA polymerase II-specific"/>
    <property type="evidence" value="ECO:0000318"/>
    <property type="project" value="GO_Central"/>
</dbReference>
<dbReference type="AlphaFoldDB" id="A7F9M9"/>
<organism evidence="1 2">
    <name type="scientific">Sclerotinia sclerotiorum (strain ATCC 18683 / 1980 / Ss-1)</name>
    <name type="common">White mold</name>
    <name type="synonym">Whetzelinia sclerotiorum</name>
    <dbReference type="NCBI Taxonomy" id="665079"/>
    <lineage>
        <taxon>Eukaryota</taxon>
        <taxon>Fungi</taxon>
        <taxon>Dikarya</taxon>
        <taxon>Ascomycota</taxon>
        <taxon>Pezizomycotina</taxon>
        <taxon>Leotiomycetes</taxon>
        <taxon>Helotiales</taxon>
        <taxon>Sclerotiniaceae</taxon>
        <taxon>Sclerotinia</taxon>
    </lineage>
</organism>
<accession>A7F9M9</accession>
<dbReference type="InterPro" id="IPR053157">
    <property type="entry name" value="Sterol_Uptake_Regulator"/>
</dbReference>
<protein>
    <submittedName>
        <fullName evidence="1">Uncharacterized protein</fullName>
    </submittedName>
</protein>
<dbReference type="RefSeq" id="XP_001584697.1">
    <property type="nucleotide sequence ID" value="XM_001584647.1"/>
</dbReference>
<keyword evidence="2" id="KW-1185">Reference proteome</keyword>
<dbReference type="GeneID" id="5480753"/>
<proteinExistence type="predicted"/>
<dbReference type="EMBL" id="CH476652">
    <property type="protein sequence ID" value="EDO00440.1"/>
    <property type="molecule type" value="Genomic_DNA"/>
</dbReference>
<gene>
    <name evidence="1" type="ORF">SS1G_14310</name>
</gene>
<dbReference type="Proteomes" id="UP000001312">
    <property type="component" value="Unassembled WGS sequence"/>
</dbReference>
<dbReference type="KEGG" id="ssl:SS1G_14310"/>
<dbReference type="InParanoid" id="A7F9M9"/>
<dbReference type="GO" id="GO:0006357">
    <property type="term" value="P:regulation of transcription by RNA polymerase II"/>
    <property type="evidence" value="ECO:0000318"/>
    <property type="project" value="GO_Central"/>
</dbReference>